<dbReference type="InterPro" id="IPR027417">
    <property type="entry name" value="P-loop_NTPase"/>
</dbReference>
<proteinExistence type="predicted"/>
<dbReference type="OrthoDB" id="447173at2759"/>
<dbReference type="PANTHER" id="PTHR45703">
    <property type="entry name" value="DYNEIN HEAVY CHAIN"/>
    <property type="match status" value="1"/>
</dbReference>
<sequence>MEQIVVQMEQDSSSNVTRNRKGTQEYTKQADFSYEKIISKSVAAAGLCSWVVNILKYYDIFVVVEPKRKALAQATKDLSEARWPLMIDPQLQGVKWIKTRYGSALKVVRLSQRTYLDTIEKCISEGMVVLLENIGEH</sequence>
<dbReference type="Gene3D" id="1.20.920.60">
    <property type="match status" value="1"/>
</dbReference>
<dbReference type="AlphaFoldDB" id="A0A9P0VU56"/>
<gene>
    <name evidence="2" type="ORF">ACAOBT_LOCUS37908</name>
</gene>
<dbReference type="GO" id="GO:0007018">
    <property type="term" value="P:microtubule-based movement"/>
    <property type="evidence" value="ECO:0007669"/>
    <property type="project" value="InterPro"/>
</dbReference>
<dbReference type="Proteomes" id="UP001152888">
    <property type="component" value="Unassembled WGS sequence"/>
</dbReference>
<keyword evidence="3" id="KW-1185">Reference proteome</keyword>
<name>A0A9P0VU56_ACAOB</name>
<dbReference type="Gene3D" id="3.40.50.300">
    <property type="entry name" value="P-loop containing nucleotide triphosphate hydrolases"/>
    <property type="match status" value="1"/>
</dbReference>
<protein>
    <recommendedName>
        <fullName evidence="1">Dynein heavy chain coiled coil stalk domain-containing protein</fullName>
    </recommendedName>
</protein>
<dbReference type="GO" id="GO:0030286">
    <property type="term" value="C:dynein complex"/>
    <property type="evidence" value="ECO:0007669"/>
    <property type="project" value="InterPro"/>
</dbReference>
<dbReference type="GO" id="GO:0051959">
    <property type="term" value="F:dynein light intermediate chain binding"/>
    <property type="evidence" value="ECO:0007669"/>
    <property type="project" value="InterPro"/>
</dbReference>
<dbReference type="EMBL" id="CAKOFQ010011134">
    <property type="protein sequence ID" value="CAH2020520.1"/>
    <property type="molecule type" value="Genomic_DNA"/>
</dbReference>
<dbReference type="GO" id="GO:0045505">
    <property type="term" value="F:dynein intermediate chain binding"/>
    <property type="evidence" value="ECO:0007669"/>
    <property type="project" value="InterPro"/>
</dbReference>
<reference evidence="2" key="1">
    <citation type="submission" date="2022-03" db="EMBL/GenBank/DDBJ databases">
        <authorList>
            <person name="Sayadi A."/>
        </authorList>
    </citation>
    <scope>NUCLEOTIDE SEQUENCE</scope>
</reference>
<evidence type="ECO:0000259" key="1">
    <source>
        <dbReference type="Pfam" id="PF12777"/>
    </source>
</evidence>
<evidence type="ECO:0000313" key="3">
    <source>
        <dbReference type="Proteomes" id="UP001152888"/>
    </source>
</evidence>
<feature type="domain" description="Dynein heavy chain coiled coil stalk" evidence="1">
    <location>
        <begin position="21"/>
        <end position="82"/>
    </location>
</feature>
<dbReference type="PANTHER" id="PTHR45703:SF8">
    <property type="entry name" value="DYNEINS HEAVY CHAIN"/>
    <property type="match status" value="1"/>
</dbReference>
<dbReference type="InterPro" id="IPR024743">
    <property type="entry name" value="Dynein_HC_stalk"/>
</dbReference>
<dbReference type="Pfam" id="PF12777">
    <property type="entry name" value="MT"/>
    <property type="match status" value="1"/>
</dbReference>
<comment type="caution">
    <text evidence="2">The sequence shown here is derived from an EMBL/GenBank/DDBJ whole genome shotgun (WGS) entry which is preliminary data.</text>
</comment>
<evidence type="ECO:0000313" key="2">
    <source>
        <dbReference type="EMBL" id="CAH2020520.1"/>
    </source>
</evidence>
<accession>A0A9P0VU56</accession>
<organism evidence="2 3">
    <name type="scientific">Acanthoscelides obtectus</name>
    <name type="common">Bean weevil</name>
    <name type="synonym">Bruchus obtectus</name>
    <dbReference type="NCBI Taxonomy" id="200917"/>
    <lineage>
        <taxon>Eukaryota</taxon>
        <taxon>Metazoa</taxon>
        <taxon>Ecdysozoa</taxon>
        <taxon>Arthropoda</taxon>
        <taxon>Hexapoda</taxon>
        <taxon>Insecta</taxon>
        <taxon>Pterygota</taxon>
        <taxon>Neoptera</taxon>
        <taxon>Endopterygota</taxon>
        <taxon>Coleoptera</taxon>
        <taxon>Polyphaga</taxon>
        <taxon>Cucujiformia</taxon>
        <taxon>Chrysomeloidea</taxon>
        <taxon>Chrysomelidae</taxon>
        <taxon>Bruchinae</taxon>
        <taxon>Bruchini</taxon>
        <taxon>Acanthoscelides</taxon>
    </lineage>
</organism>
<dbReference type="InterPro" id="IPR026983">
    <property type="entry name" value="DHC"/>
</dbReference>